<evidence type="ECO:0000256" key="1">
    <source>
        <dbReference type="SAM" id="MobiDB-lite"/>
    </source>
</evidence>
<keyword evidence="3" id="KW-1185">Reference proteome</keyword>
<dbReference type="EMBL" id="CABFNP030001012">
    <property type="protein sequence ID" value="CAI6090351.1"/>
    <property type="molecule type" value="Genomic_DNA"/>
</dbReference>
<feature type="compositionally biased region" description="Basic and acidic residues" evidence="1">
    <location>
        <begin position="1"/>
        <end position="18"/>
    </location>
</feature>
<feature type="region of interest" description="Disordered" evidence="1">
    <location>
        <begin position="1"/>
        <end position="63"/>
    </location>
</feature>
<organism evidence="2 3">
    <name type="scientific">Clonostachys chloroleuca</name>
    <dbReference type="NCBI Taxonomy" id="1926264"/>
    <lineage>
        <taxon>Eukaryota</taxon>
        <taxon>Fungi</taxon>
        <taxon>Dikarya</taxon>
        <taxon>Ascomycota</taxon>
        <taxon>Pezizomycotina</taxon>
        <taxon>Sordariomycetes</taxon>
        <taxon>Hypocreomycetidae</taxon>
        <taxon>Hypocreales</taxon>
        <taxon>Bionectriaceae</taxon>
        <taxon>Clonostachys</taxon>
    </lineage>
</organism>
<feature type="region of interest" description="Disordered" evidence="1">
    <location>
        <begin position="272"/>
        <end position="317"/>
    </location>
</feature>
<name>A0AA35M5Z6_9HYPO</name>
<dbReference type="Proteomes" id="UP001160390">
    <property type="component" value="Unassembled WGS sequence"/>
</dbReference>
<evidence type="ECO:0000313" key="2">
    <source>
        <dbReference type="EMBL" id="CAI6090351.1"/>
    </source>
</evidence>
<sequence length="756" mass="84024">MSHLDHSKRLMDAPRVQEEETEVIEEEEMEIEDQEEEEEEEREEEEEEEEAMDSFLRSPSPTISTFKSPQIEPLNLNANHSSLSLTVVPMNSTPYAREWSEGVRQLIMETDQAFEFGGSSLGGFSTSLDLPRFEESVFLDGHLNISNPELVSPRLMVHPPQDESESEEEEQEEDEEEEEEEVVVEEEPIEPQQPPVEEKQPEEPEQEARPSQDLPARILGEQAIPDLAERRKSRSVPPPIAVRKASLDKALPITPTTVLTPTTQKHLLNVSHNMTPPLPKPSKMSPRLPRIGRHESTMKKGHTRNKSGSGEGKSWARPVTSKVARWALPDNMTDLFTGKGFRKVEVDEMLTPQQLALLKKEREMVRRKQIAKNNKECHEAVKRETLAKLELEAAAAKAAALREQDAREATALAIANASIVTPELSPQSFGSPAGSDQPAQFAVSPLLSSDYIQDNANIAHVLGDESDRGLATVDLLAVPEGAEAEFIAPLRAPPTQKLPDLPKGAKLKRKFSDEFLPEEDEDHIYLKSTPFSLTLPAFRHGRIALPKADKAAVTMDETLDWTAFQMAILGAGDMDSDMFEDEDIRLTEEIASWFDHFGFEHAGMLIPELIPSPRSSHSTISSVESEGDLSIASVDEPQPLFSHPDASQFDSTKFFRSTGLRSWTLDGAPKMNRASTPPPMALMHADPKQGIASPRSVVSPRSPMEPLVLGGDDGDVLDDDLHHEEQAQMGYNLHNDLGDFLQWEAQAFGVGYYGAH</sequence>
<feature type="compositionally biased region" description="Acidic residues" evidence="1">
    <location>
        <begin position="162"/>
        <end position="189"/>
    </location>
</feature>
<comment type="caution">
    <text evidence="2">The sequence shown here is derived from an EMBL/GenBank/DDBJ whole genome shotgun (WGS) entry which is preliminary data.</text>
</comment>
<feature type="compositionally biased region" description="Basic and acidic residues" evidence="1">
    <location>
        <begin position="196"/>
        <end position="210"/>
    </location>
</feature>
<protein>
    <submittedName>
        <fullName evidence="2">Uncharacterized protein</fullName>
    </submittedName>
</protein>
<gene>
    <name evidence="2" type="ORF">CCHLO57077_00001982</name>
</gene>
<evidence type="ECO:0000313" key="3">
    <source>
        <dbReference type="Proteomes" id="UP001160390"/>
    </source>
</evidence>
<accession>A0AA35M5Z6</accession>
<proteinExistence type="predicted"/>
<dbReference type="AlphaFoldDB" id="A0AA35M5Z6"/>
<feature type="region of interest" description="Disordered" evidence="1">
    <location>
        <begin position="150"/>
        <end position="218"/>
    </location>
</feature>
<reference evidence="2" key="1">
    <citation type="submission" date="2023-01" db="EMBL/GenBank/DDBJ databases">
        <authorList>
            <person name="Piombo E."/>
        </authorList>
    </citation>
    <scope>NUCLEOTIDE SEQUENCE</scope>
</reference>
<feature type="compositionally biased region" description="Acidic residues" evidence="1">
    <location>
        <begin position="19"/>
        <end position="52"/>
    </location>
</feature>